<dbReference type="RefSeq" id="WP_382402151.1">
    <property type="nucleotide sequence ID" value="NZ_JBHSWH010000001.1"/>
</dbReference>
<proteinExistence type="predicted"/>
<reference evidence="2" key="1">
    <citation type="journal article" date="2019" name="Int. J. Syst. Evol. Microbiol.">
        <title>The Global Catalogue of Microorganisms (GCM) 10K type strain sequencing project: providing services to taxonomists for standard genome sequencing and annotation.</title>
        <authorList>
            <consortium name="The Broad Institute Genomics Platform"/>
            <consortium name="The Broad Institute Genome Sequencing Center for Infectious Disease"/>
            <person name="Wu L."/>
            <person name="Ma J."/>
        </authorList>
    </citation>
    <scope>NUCLEOTIDE SEQUENCE [LARGE SCALE GENOMIC DNA]</scope>
    <source>
        <strain evidence="2">CCUG 58127</strain>
    </source>
</reference>
<sequence length="66" mass="7255">MIARFADALVAPYAWQLLIAWAGVWPSVIPPTMTAVPHMPAAAMPTSFFTRSLKFVFRKCGAFKVA</sequence>
<dbReference type="EMBL" id="JBHSWH010000001">
    <property type="protein sequence ID" value="MFC6706259.1"/>
    <property type="molecule type" value="Genomic_DNA"/>
</dbReference>
<protein>
    <submittedName>
        <fullName evidence="1">Uncharacterized protein</fullName>
    </submittedName>
</protein>
<dbReference type="Proteomes" id="UP001596298">
    <property type="component" value="Unassembled WGS sequence"/>
</dbReference>
<organism evidence="1 2">
    <name type="scientific">Flexivirga alba</name>
    <dbReference type="NCBI Taxonomy" id="702742"/>
    <lineage>
        <taxon>Bacteria</taxon>
        <taxon>Bacillati</taxon>
        <taxon>Actinomycetota</taxon>
        <taxon>Actinomycetes</taxon>
        <taxon>Micrococcales</taxon>
        <taxon>Dermacoccaceae</taxon>
        <taxon>Flexivirga</taxon>
    </lineage>
</organism>
<keyword evidence="2" id="KW-1185">Reference proteome</keyword>
<accession>A0ABW2AI69</accession>
<evidence type="ECO:0000313" key="2">
    <source>
        <dbReference type="Proteomes" id="UP001596298"/>
    </source>
</evidence>
<gene>
    <name evidence="1" type="ORF">ACFQDH_13560</name>
</gene>
<comment type="caution">
    <text evidence="1">The sequence shown here is derived from an EMBL/GenBank/DDBJ whole genome shotgun (WGS) entry which is preliminary data.</text>
</comment>
<name>A0ABW2AI69_9MICO</name>
<evidence type="ECO:0000313" key="1">
    <source>
        <dbReference type="EMBL" id="MFC6706259.1"/>
    </source>
</evidence>